<evidence type="ECO:0000313" key="2">
    <source>
        <dbReference type="Proteomes" id="UP000887013"/>
    </source>
</evidence>
<sequence length="118" mass="12999">MAAFASKGKRQAGAVRGSFASLSRMLRGPMFCRFKSVLAGMRFKGSAWQRPRQRFKQKVCFLQVQVRQDKYFIEVRPLHFESYSSASVSVGPSSITSPVSGGVASSAITALWMISLNT</sequence>
<keyword evidence="2" id="KW-1185">Reference proteome</keyword>
<protein>
    <submittedName>
        <fullName evidence="1">Uncharacterized protein</fullName>
    </submittedName>
</protein>
<dbReference type="EMBL" id="BMAW01103313">
    <property type="protein sequence ID" value="GFT08539.1"/>
    <property type="molecule type" value="Genomic_DNA"/>
</dbReference>
<organism evidence="1 2">
    <name type="scientific">Nephila pilipes</name>
    <name type="common">Giant wood spider</name>
    <name type="synonym">Nephila maculata</name>
    <dbReference type="NCBI Taxonomy" id="299642"/>
    <lineage>
        <taxon>Eukaryota</taxon>
        <taxon>Metazoa</taxon>
        <taxon>Ecdysozoa</taxon>
        <taxon>Arthropoda</taxon>
        <taxon>Chelicerata</taxon>
        <taxon>Arachnida</taxon>
        <taxon>Araneae</taxon>
        <taxon>Araneomorphae</taxon>
        <taxon>Entelegynae</taxon>
        <taxon>Araneoidea</taxon>
        <taxon>Nephilidae</taxon>
        <taxon>Nephila</taxon>
    </lineage>
</organism>
<evidence type="ECO:0000313" key="1">
    <source>
        <dbReference type="EMBL" id="GFT08539.1"/>
    </source>
</evidence>
<name>A0A8X6THD0_NEPPI</name>
<reference evidence="1" key="1">
    <citation type="submission" date="2020-08" db="EMBL/GenBank/DDBJ databases">
        <title>Multicomponent nature underlies the extraordinary mechanical properties of spider dragline silk.</title>
        <authorList>
            <person name="Kono N."/>
            <person name="Nakamura H."/>
            <person name="Mori M."/>
            <person name="Yoshida Y."/>
            <person name="Ohtoshi R."/>
            <person name="Malay A.D."/>
            <person name="Moran D.A.P."/>
            <person name="Tomita M."/>
            <person name="Numata K."/>
            <person name="Arakawa K."/>
        </authorList>
    </citation>
    <scope>NUCLEOTIDE SEQUENCE</scope>
</reference>
<proteinExistence type="predicted"/>
<gene>
    <name evidence="1" type="ORF">NPIL_455761</name>
</gene>
<accession>A0A8X6THD0</accession>
<dbReference type="Proteomes" id="UP000887013">
    <property type="component" value="Unassembled WGS sequence"/>
</dbReference>
<dbReference type="AlphaFoldDB" id="A0A8X6THD0"/>
<comment type="caution">
    <text evidence="1">The sequence shown here is derived from an EMBL/GenBank/DDBJ whole genome shotgun (WGS) entry which is preliminary data.</text>
</comment>